<dbReference type="GO" id="GO:0006633">
    <property type="term" value="P:fatty acid biosynthetic process"/>
    <property type="evidence" value="ECO:0007669"/>
    <property type="project" value="InterPro"/>
</dbReference>
<evidence type="ECO:0000313" key="5">
    <source>
        <dbReference type="EMBL" id="CAG5079146.1"/>
    </source>
</evidence>
<name>A0A916NFS3_9FLAO</name>
<evidence type="ECO:0000259" key="3">
    <source>
        <dbReference type="Pfam" id="PF08541"/>
    </source>
</evidence>
<dbReference type="Proteomes" id="UP000683507">
    <property type="component" value="Chromosome"/>
</dbReference>
<dbReference type="GO" id="GO:0004315">
    <property type="term" value="F:3-oxoacyl-[acyl-carrier-protein] synthase activity"/>
    <property type="evidence" value="ECO:0007669"/>
    <property type="project" value="InterPro"/>
</dbReference>
<dbReference type="GO" id="GO:0033818">
    <property type="term" value="F:beta-ketoacyl-acyl-carrier-protein synthase III activity"/>
    <property type="evidence" value="ECO:0007669"/>
    <property type="project" value="UniProtKB-EC"/>
</dbReference>
<proteinExistence type="predicted"/>
<dbReference type="AlphaFoldDB" id="A0A916NFS3"/>
<sequence>MIAKIQHIALKGITNCVPSNVEKNEEYDLLSAAERKMLISTTGIKERRVAEDGVCASDLCEKAALKLLNGLNWEADSVNALIFVSQSSDYYLPATAIILQNKLGLSKNAIAFDINLGCSGYVYGLYVLSNLMQQGQVKRAILLCGDISTNSVNYKDKSAYPLFGDSGSATALEYDETAHPMTFSMGSDGSGYESIMIKGGGTRNMFHENSLKEVKVSDGITRHELNLILDGISIFNFSIGEVPKNVKELMEKTSLSESDVEYLVLHQANKLINETIRKKLKFPKEKVPYSLDEYGNTSSGSIPLTIQTRLRNEVNDKTLILSGFGVGLSWASVVLTTKNVYLPELIEI</sequence>
<keyword evidence="2 5" id="KW-0012">Acyltransferase</keyword>
<dbReference type="InterPro" id="IPR016039">
    <property type="entry name" value="Thiolase-like"/>
</dbReference>
<evidence type="ECO:0000256" key="1">
    <source>
        <dbReference type="ARBA" id="ARBA00022679"/>
    </source>
</evidence>
<dbReference type="PANTHER" id="PTHR34069:SF2">
    <property type="entry name" value="BETA-KETOACYL-[ACYL-CARRIER-PROTEIN] SYNTHASE III"/>
    <property type="match status" value="1"/>
</dbReference>
<dbReference type="Gene3D" id="3.40.47.10">
    <property type="match status" value="1"/>
</dbReference>
<feature type="domain" description="Beta-ketoacyl-[acyl-carrier-protein] synthase III N-terminal" evidence="4">
    <location>
        <begin position="112"/>
        <end position="189"/>
    </location>
</feature>
<dbReference type="KEGG" id="ptan:CRYO30217_00871"/>
<dbReference type="Pfam" id="PF08541">
    <property type="entry name" value="ACP_syn_III_C"/>
    <property type="match status" value="1"/>
</dbReference>
<dbReference type="EMBL" id="OU015584">
    <property type="protein sequence ID" value="CAG5079146.1"/>
    <property type="molecule type" value="Genomic_DNA"/>
</dbReference>
<keyword evidence="6" id="KW-1185">Reference proteome</keyword>
<protein>
    <submittedName>
        <fullName evidence="5">3-oxoacyl-[acyl-carrier-protein] synthase 3</fullName>
        <ecNumber evidence="5">2.3.1.180</ecNumber>
    </submittedName>
</protein>
<reference evidence="5" key="1">
    <citation type="submission" date="2021-04" db="EMBL/GenBank/DDBJ databases">
        <authorList>
            <person name="Rodrigo-Torres L."/>
            <person name="Arahal R. D."/>
            <person name="Lucena T."/>
        </authorList>
    </citation>
    <scope>NUCLEOTIDE SEQUENCE</scope>
    <source>
        <strain evidence="5">AS29M-1</strain>
    </source>
</reference>
<keyword evidence="1 5" id="KW-0808">Transferase</keyword>
<gene>
    <name evidence="5" type="primary">fabH_1</name>
    <name evidence="5" type="ORF">CRYO30217_00871</name>
</gene>
<organism evidence="5 6">
    <name type="scientific">Parvicella tangerina</name>
    <dbReference type="NCBI Taxonomy" id="2829795"/>
    <lineage>
        <taxon>Bacteria</taxon>
        <taxon>Pseudomonadati</taxon>
        <taxon>Bacteroidota</taxon>
        <taxon>Flavobacteriia</taxon>
        <taxon>Flavobacteriales</taxon>
        <taxon>Parvicellaceae</taxon>
        <taxon>Parvicella</taxon>
    </lineage>
</organism>
<dbReference type="SUPFAM" id="SSF53901">
    <property type="entry name" value="Thiolase-like"/>
    <property type="match status" value="1"/>
</dbReference>
<dbReference type="PANTHER" id="PTHR34069">
    <property type="entry name" value="3-OXOACYL-[ACYL-CARRIER-PROTEIN] SYNTHASE 3"/>
    <property type="match status" value="1"/>
</dbReference>
<dbReference type="RefSeq" id="WP_258541093.1">
    <property type="nucleotide sequence ID" value="NZ_OU015584.1"/>
</dbReference>
<evidence type="ECO:0000259" key="4">
    <source>
        <dbReference type="Pfam" id="PF08545"/>
    </source>
</evidence>
<dbReference type="InterPro" id="IPR013751">
    <property type="entry name" value="ACP_syn_III_N"/>
</dbReference>
<dbReference type="CDD" id="cd00830">
    <property type="entry name" value="KAS_III"/>
    <property type="match status" value="1"/>
</dbReference>
<dbReference type="InterPro" id="IPR013747">
    <property type="entry name" value="ACP_syn_III_C"/>
</dbReference>
<evidence type="ECO:0000256" key="2">
    <source>
        <dbReference type="ARBA" id="ARBA00023315"/>
    </source>
</evidence>
<evidence type="ECO:0000313" key="6">
    <source>
        <dbReference type="Proteomes" id="UP000683507"/>
    </source>
</evidence>
<accession>A0A916NFS3</accession>
<dbReference type="GO" id="GO:0044550">
    <property type="term" value="P:secondary metabolite biosynthetic process"/>
    <property type="evidence" value="ECO:0007669"/>
    <property type="project" value="TreeGrafter"/>
</dbReference>
<dbReference type="Pfam" id="PF08545">
    <property type="entry name" value="ACP_syn_III"/>
    <property type="match status" value="1"/>
</dbReference>
<feature type="domain" description="Beta-ketoacyl-[acyl-carrier-protein] synthase III C-terminal" evidence="3">
    <location>
        <begin position="250"/>
        <end position="336"/>
    </location>
</feature>
<dbReference type="EC" id="2.3.1.180" evidence="5"/>